<evidence type="ECO:0000256" key="3">
    <source>
        <dbReference type="SAM" id="Coils"/>
    </source>
</evidence>
<evidence type="ECO:0000256" key="1">
    <source>
        <dbReference type="ARBA" id="ARBA00009477"/>
    </source>
</evidence>
<dbReference type="Gene3D" id="2.40.50.100">
    <property type="match status" value="1"/>
</dbReference>
<dbReference type="InterPro" id="IPR030190">
    <property type="entry name" value="MacA_alpha-hairpin_sf"/>
</dbReference>
<evidence type="ECO:0000256" key="4">
    <source>
        <dbReference type="SAM" id="MobiDB-lite"/>
    </source>
</evidence>
<keyword evidence="5" id="KW-0812">Transmembrane</keyword>
<dbReference type="GO" id="GO:1990195">
    <property type="term" value="C:macrolide transmembrane transporter complex"/>
    <property type="evidence" value="ECO:0007669"/>
    <property type="project" value="InterPro"/>
</dbReference>
<dbReference type="InterPro" id="IPR058624">
    <property type="entry name" value="MdtA-like_HH"/>
</dbReference>
<gene>
    <name evidence="9" type="ORF">H5P27_14495</name>
</gene>
<dbReference type="InterPro" id="IPR058625">
    <property type="entry name" value="MdtA-like_BSH"/>
</dbReference>
<dbReference type="InterPro" id="IPR006143">
    <property type="entry name" value="RND_pump_MFP"/>
</dbReference>
<keyword evidence="5" id="KW-0472">Membrane</keyword>
<sequence>MKRNKRKGSARIWIITLAAVLAAGAAFIWLNSSGASPDKQATGIKPQVATIEKLVTAQGTLEPKDYVDVGAQISGQLTHLYIDIGDRVEKGQLIAEIDGELYETQVAANRANLKVLQAERDELNAELKQTEAIVERNRTLIKRRAVSQEELEETETSLAVAKARIQSLEAQIEQAESTLEGNLTNLSYTKIYAPMTGTVVDKSVREGETLNANQTTPTIVQIADLDLMTVRAEVAEADVPLLSPNQPVYFTTLGSQGRRWQAEVRQILPTPEITNDVVLYHVLVDVDNTDGSLMTGMTTQMFFVLGKAENVETIPVTLLTNRTPQQDDERGTAYQVTVLGSAGPEPRTIYVGLSDRRNAELRDGLKAGESILSSGPSGPVASNQTQRQGPPPRL</sequence>
<dbReference type="GO" id="GO:0030313">
    <property type="term" value="C:cell envelope"/>
    <property type="evidence" value="ECO:0007669"/>
    <property type="project" value="UniProtKB-SubCell"/>
</dbReference>
<feature type="compositionally biased region" description="Polar residues" evidence="4">
    <location>
        <begin position="371"/>
        <end position="388"/>
    </location>
</feature>
<dbReference type="Pfam" id="PF25876">
    <property type="entry name" value="HH_MFP_RND"/>
    <property type="match status" value="1"/>
</dbReference>
<feature type="transmembrane region" description="Helical" evidence="5">
    <location>
        <begin position="12"/>
        <end position="30"/>
    </location>
</feature>
<evidence type="ECO:0000313" key="10">
    <source>
        <dbReference type="Proteomes" id="UP000526501"/>
    </source>
</evidence>
<dbReference type="GO" id="GO:0015562">
    <property type="term" value="F:efflux transmembrane transporter activity"/>
    <property type="evidence" value="ECO:0007669"/>
    <property type="project" value="TreeGrafter"/>
</dbReference>
<feature type="region of interest" description="Disordered" evidence="4">
    <location>
        <begin position="364"/>
        <end position="394"/>
    </location>
</feature>
<dbReference type="Proteomes" id="UP000526501">
    <property type="component" value="Unassembled WGS sequence"/>
</dbReference>
<dbReference type="RefSeq" id="WP_185661113.1">
    <property type="nucleotide sequence ID" value="NZ_CAWPOO010000012.1"/>
</dbReference>
<proteinExistence type="inferred from homology"/>
<dbReference type="Pfam" id="PF25917">
    <property type="entry name" value="BSH_RND"/>
    <property type="match status" value="1"/>
</dbReference>
<protein>
    <submittedName>
        <fullName evidence="9">Efflux RND transporter periplasmic adaptor subunit</fullName>
    </submittedName>
</protein>
<evidence type="ECO:0000256" key="5">
    <source>
        <dbReference type="SAM" id="Phobius"/>
    </source>
</evidence>
<evidence type="ECO:0000259" key="7">
    <source>
        <dbReference type="Pfam" id="PF25917"/>
    </source>
</evidence>
<dbReference type="GO" id="GO:1990961">
    <property type="term" value="P:xenobiotic detoxification by transmembrane export across the plasma membrane"/>
    <property type="evidence" value="ECO:0007669"/>
    <property type="project" value="InterPro"/>
</dbReference>
<comment type="similarity">
    <text evidence="1">Belongs to the membrane fusion protein (MFP) (TC 8.A.1) family.</text>
</comment>
<dbReference type="NCBIfam" id="TIGR01730">
    <property type="entry name" value="RND_mfp"/>
    <property type="match status" value="1"/>
</dbReference>
<name>A0A7X1BAC0_9BACT</name>
<dbReference type="Gene3D" id="6.10.140.1990">
    <property type="match status" value="1"/>
</dbReference>
<accession>A0A7X1BAC0</accession>
<dbReference type="SUPFAM" id="SSF111369">
    <property type="entry name" value="HlyD-like secretion proteins"/>
    <property type="match status" value="1"/>
</dbReference>
<evidence type="ECO:0000259" key="8">
    <source>
        <dbReference type="Pfam" id="PF25954"/>
    </source>
</evidence>
<dbReference type="PANTHER" id="PTHR30469">
    <property type="entry name" value="MULTIDRUG RESISTANCE PROTEIN MDTA"/>
    <property type="match status" value="1"/>
</dbReference>
<dbReference type="GO" id="GO:0019898">
    <property type="term" value="C:extrinsic component of membrane"/>
    <property type="evidence" value="ECO:0007669"/>
    <property type="project" value="InterPro"/>
</dbReference>
<dbReference type="GO" id="GO:1990281">
    <property type="term" value="C:efflux pump complex"/>
    <property type="evidence" value="ECO:0007669"/>
    <property type="project" value="TreeGrafter"/>
</dbReference>
<feature type="domain" description="Multidrug resistance protein MdtA-like barrel-sandwich hybrid" evidence="7">
    <location>
        <begin position="67"/>
        <end position="220"/>
    </location>
</feature>
<dbReference type="PANTHER" id="PTHR30469:SF33">
    <property type="entry name" value="SLR1207 PROTEIN"/>
    <property type="match status" value="1"/>
</dbReference>
<dbReference type="InterPro" id="IPR058792">
    <property type="entry name" value="Beta-barrel_RND_2"/>
</dbReference>
<organism evidence="9 10">
    <name type="scientific">Pelagicoccus albus</name>
    <dbReference type="NCBI Taxonomy" id="415222"/>
    <lineage>
        <taxon>Bacteria</taxon>
        <taxon>Pseudomonadati</taxon>
        <taxon>Verrucomicrobiota</taxon>
        <taxon>Opitutia</taxon>
        <taxon>Puniceicoccales</taxon>
        <taxon>Pelagicoccaceae</taxon>
        <taxon>Pelagicoccus</taxon>
    </lineage>
</organism>
<dbReference type="EMBL" id="JACHVC010000012">
    <property type="protein sequence ID" value="MBC2607260.1"/>
    <property type="molecule type" value="Genomic_DNA"/>
</dbReference>
<feature type="coiled-coil region" evidence="3">
    <location>
        <begin position="106"/>
        <end position="185"/>
    </location>
</feature>
<evidence type="ECO:0000259" key="6">
    <source>
        <dbReference type="Pfam" id="PF25876"/>
    </source>
</evidence>
<dbReference type="AlphaFoldDB" id="A0A7X1BAC0"/>
<evidence type="ECO:0000256" key="2">
    <source>
        <dbReference type="ARBA" id="ARBA00023054"/>
    </source>
</evidence>
<keyword evidence="10" id="KW-1185">Reference proteome</keyword>
<feature type="domain" description="Multidrug resistance protein MdtA-like alpha-helical hairpin" evidence="6">
    <location>
        <begin position="113"/>
        <end position="189"/>
    </location>
</feature>
<keyword evidence="2 3" id="KW-0175">Coiled coil</keyword>
<dbReference type="Gene3D" id="2.40.30.170">
    <property type="match status" value="1"/>
</dbReference>
<evidence type="ECO:0000313" key="9">
    <source>
        <dbReference type="EMBL" id="MBC2607260.1"/>
    </source>
</evidence>
<feature type="domain" description="CusB-like beta-barrel" evidence="8">
    <location>
        <begin position="230"/>
        <end position="301"/>
    </location>
</feature>
<comment type="caution">
    <text evidence="9">The sequence shown here is derived from an EMBL/GenBank/DDBJ whole genome shotgun (WGS) entry which is preliminary data.</text>
</comment>
<reference evidence="9 10" key="1">
    <citation type="submission" date="2020-07" db="EMBL/GenBank/DDBJ databases">
        <authorList>
            <person name="Feng X."/>
        </authorList>
    </citation>
    <scope>NUCLEOTIDE SEQUENCE [LARGE SCALE GENOMIC DNA]</scope>
    <source>
        <strain evidence="9 10">JCM23202</strain>
    </source>
</reference>
<dbReference type="Pfam" id="PF25954">
    <property type="entry name" value="Beta-barrel_RND_2"/>
    <property type="match status" value="1"/>
</dbReference>
<keyword evidence="5" id="KW-1133">Transmembrane helix</keyword>